<dbReference type="Pfam" id="PF10675">
    <property type="entry name" value="DUF2489"/>
    <property type="match status" value="1"/>
</dbReference>
<keyword evidence="3" id="KW-1185">Reference proteome</keyword>
<organism evidence="2 3">
    <name type="scientific">Alloalcanivorax venustensis ISO4</name>
    <dbReference type="NCBI Taxonomy" id="1177184"/>
    <lineage>
        <taxon>Bacteria</taxon>
        <taxon>Pseudomonadati</taxon>
        <taxon>Pseudomonadota</taxon>
        <taxon>Gammaproteobacteria</taxon>
        <taxon>Oceanospirillales</taxon>
        <taxon>Alcanivoracaceae</taxon>
        <taxon>Alloalcanivorax</taxon>
    </lineage>
</organism>
<evidence type="ECO:0000313" key="3">
    <source>
        <dbReference type="Proteomes" id="UP000644441"/>
    </source>
</evidence>
<name>A0ABS0AJL8_9GAMM</name>
<evidence type="ECO:0000259" key="1">
    <source>
        <dbReference type="Pfam" id="PF10675"/>
    </source>
</evidence>
<evidence type="ECO:0000313" key="2">
    <source>
        <dbReference type="EMBL" id="MBF5054333.1"/>
    </source>
</evidence>
<reference evidence="2 3" key="1">
    <citation type="submission" date="2012-09" db="EMBL/GenBank/DDBJ databases">
        <title>Genome Sequence of alkane-degrading Bacterium Alcanivorax venustensis ISO4.</title>
        <authorList>
            <person name="Lai Q."/>
            <person name="Shao Z."/>
        </authorList>
    </citation>
    <scope>NUCLEOTIDE SEQUENCE [LARGE SCALE GENOMIC DNA]</scope>
    <source>
        <strain evidence="2 3">ISO4</strain>
    </source>
</reference>
<accession>A0ABS0AJL8</accession>
<dbReference type="Proteomes" id="UP000644441">
    <property type="component" value="Unassembled WGS sequence"/>
</dbReference>
<feature type="domain" description="DUF2489" evidence="1">
    <location>
        <begin position="9"/>
        <end position="127"/>
    </location>
</feature>
<comment type="caution">
    <text evidence="2">The sequence shown here is derived from an EMBL/GenBank/DDBJ whole genome shotgun (WGS) entry which is preliminary data.</text>
</comment>
<dbReference type="EMBL" id="ARXR01000038">
    <property type="protein sequence ID" value="MBF5054333.1"/>
    <property type="molecule type" value="Genomic_DNA"/>
</dbReference>
<dbReference type="InterPro" id="IPR019617">
    <property type="entry name" value="DUF2489"/>
</dbReference>
<protein>
    <recommendedName>
        <fullName evidence="1">DUF2489 domain-containing protein</fullName>
    </recommendedName>
</protein>
<gene>
    <name evidence="2" type="ORF">ISO4_02935</name>
</gene>
<proteinExistence type="predicted"/>
<sequence length="140" mass="15589">MGLAIGALLGMLILRASRKREERRRQAARHLDVLENLSILCRALLQEQVDSAEASIRISVLLDCLPQGIEPKVDLAAIHRLAEDCGHFTRGEQRRELAPAERNRQDVARLRLEEEQGAAVRAAAERLAGVLDAWRARVAV</sequence>